<dbReference type="InterPro" id="IPR028098">
    <property type="entry name" value="Glyco_trans_4-like_N"/>
</dbReference>
<organism evidence="2 3">
    <name type="scientific">Gemmobacter aquaticus</name>
    <dbReference type="NCBI Taxonomy" id="490185"/>
    <lineage>
        <taxon>Bacteria</taxon>
        <taxon>Pseudomonadati</taxon>
        <taxon>Pseudomonadota</taxon>
        <taxon>Alphaproteobacteria</taxon>
        <taxon>Rhodobacterales</taxon>
        <taxon>Paracoccaceae</taxon>
        <taxon>Gemmobacter</taxon>
    </lineage>
</organism>
<dbReference type="EMBL" id="BMLP01000007">
    <property type="protein sequence ID" value="GGO36201.1"/>
    <property type="molecule type" value="Genomic_DNA"/>
</dbReference>
<keyword evidence="3" id="KW-1185">Reference proteome</keyword>
<protein>
    <submittedName>
        <fullName evidence="2">Glycosyl transferase</fullName>
    </submittedName>
</protein>
<evidence type="ECO:0000313" key="3">
    <source>
        <dbReference type="Proteomes" id="UP000598196"/>
    </source>
</evidence>
<dbReference type="Gene3D" id="3.40.50.2000">
    <property type="entry name" value="Glycogen Phosphorylase B"/>
    <property type="match status" value="2"/>
</dbReference>
<proteinExistence type="predicted"/>
<dbReference type="SUPFAM" id="SSF53756">
    <property type="entry name" value="UDP-Glycosyltransferase/glycogen phosphorylase"/>
    <property type="match status" value="1"/>
</dbReference>
<sequence>MLTQVYLPFIGGAEKQLAAVLQRLPAYGIEPMVITRRHDASPVDDRVEGVPVHRIEVGRHRELASITYTLKGILALRRFRPDVVHAFELRSPSTTAVAWRALSRTPVLAKVLRGGTLGDIAALSRKPSDRMRLQRILRKIDAFAVISREIDDELAAEGVSAERRLFIPNGVDLDSYLPATPTETTSLRDELGLGAGPVALFAGRLEREKQVDRLIEIWPRVRAAVPGATLVVVGTGSLEESLKAGAPEGVRLVGKQTAMRPWFAASDVFVLPSLAEGLSNALLEAMAMGLRCVATEVGAAPDLLGDGLGSLVPVGDPDALCSALSSALAAAPDAALAQRIRARIERDYSIDATARKLAEAYRKLAHRPAQTPA</sequence>
<dbReference type="PANTHER" id="PTHR45947">
    <property type="entry name" value="SULFOQUINOVOSYL TRANSFERASE SQD2"/>
    <property type="match status" value="1"/>
</dbReference>
<dbReference type="Pfam" id="PF13579">
    <property type="entry name" value="Glyco_trans_4_4"/>
    <property type="match status" value="1"/>
</dbReference>
<dbReference type="Pfam" id="PF13692">
    <property type="entry name" value="Glyco_trans_1_4"/>
    <property type="match status" value="1"/>
</dbReference>
<comment type="caution">
    <text evidence="2">The sequence shown here is derived from an EMBL/GenBank/DDBJ whole genome shotgun (WGS) entry which is preliminary data.</text>
</comment>
<dbReference type="CDD" id="cd03801">
    <property type="entry name" value="GT4_PimA-like"/>
    <property type="match status" value="1"/>
</dbReference>
<feature type="domain" description="Glycosyltransferase subfamily 4-like N-terminal" evidence="1">
    <location>
        <begin position="11"/>
        <end position="170"/>
    </location>
</feature>
<gene>
    <name evidence="2" type="ORF">GCM10010991_29770</name>
</gene>
<dbReference type="GO" id="GO:0016758">
    <property type="term" value="F:hexosyltransferase activity"/>
    <property type="evidence" value="ECO:0007669"/>
    <property type="project" value="TreeGrafter"/>
</dbReference>
<dbReference type="Proteomes" id="UP000598196">
    <property type="component" value="Unassembled WGS sequence"/>
</dbReference>
<dbReference type="PANTHER" id="PTHR45947:SF3">
    <property type="entry name" value="SULFOQUINOVOSYL TRANSFERASE SQD2"/>
    <property type="match status" value="1"/>
</dbReference>
<evidence type="ECO:0000313" key="2">
    <source>
        <dbReference type="EMBL" id="GGO36201.1"/>
    </source>
</evidence>
<reference evidence="2 3" key="1">
    <citation type="journal article" date="2014" name="Int. J. Syst. Evol. Microbiol.">
        <title>Complete genome sequence of Corynebacterium casei LMG S-19264T (=DSM 44701T), isolated from a smear-ripened cheese.</title>
        <authorList>
            <consortium name="US DOE Joint Genome Institute (JGI-PGF)"/>
            <person name="Walter F."/>
            <person name="Albersmeier A."/>
            <person name="Kalinowski J."/>
            <person name="Ruckert C."/>
        </authorList>
    </citation>
    <scope>NUCLEOTIDE SEQUENCE [LARGE SCALE GENOMIC DNA]</scope>
    <source>
        <strain evidence="2 3">CGMCC 1.7029</strain>
    </source>
</reference>
<keyword evidence="2" id="KW-0808">Transferase</keyword>
<dbReference type="InterPro" id="IPR050194">
    <property type="entry name" value="Glycosyltransferase_grp1"/>
</dbReference>
<dbReference type="AlphaFoldDB" id="A0A917YPI6"/>
<accession>A0A917YPI6</accession>
<name>A0A917YPI6_9RHOB</name>
<evidence type="ECO:0000259" key="1">
    <source>
        <dbReference type="Pfam" id="PF13579"/>
    </source>
</evidence>